<accession>A0AAD6TWQ6</accession>
<reference evidence="3" key="1">
    <citation type="submission" date="2023-03" db="EMBL/GenBank/DDBJ databases">
        <title>Massive genome expansion in bonnet fungi (Mycena s.s.) driven by repeated elements and novel gene families across ecological guilds.</title>
        <authorList>
            <consortium name="Lawrence Berkeley National Laboratory"/>
            <person name="Harder C.B."/>
            <person name="Miyauchi S."/>
            <person name="Viragh M."/>
            <person name="Kuo A."/>
            <person name="Thoen E."/>
            <person name="Andreopoulos B."/>
            <person name="Lu D."/>
            <person name="Skrede I."/>
            <person name="Drula E."/>
            <person name="Henrissat B."/>
            <person name="Morin E."/>
            <person name="Kohler A."/>
            <person name="Barry K."/>
            <person name="LaButti K."/>
            <person name="Morin E."/>
            <person name="Salamov A."/>
            <person name="Lipzen A."/>
            <person name="Mereny Z."/>
            <person name="Hegedus B."/>
            <person name="Baldrian P."/>
            <person name="Stursova M."/>
            <person name="Weitz H."/>
            <person name="Taylor A."/>
            <person name="Grigoriev I.V."/>
            <person name="Nagy L.G."/>
            <person name="Martin F."/>
            <person name="Kauserud H."/>
        </authorList>
    </citation>
    <scope>NUCLEOTIDE SEQUENCE</scope>
    <source>
        <strain evidence="3">CBHHK173m</strain>
    </source>
</reference>
<feature type="compositionally biased region" description="Basic and acidic residues" evidence="1">
    <location>
        <begin position="1504"/>
        <end position="1520"/>
    </location>
</feature>
<keyword evidence="4" id="KW-1185">Reference proteome</keyword>
<feature type="compositionally biased region" description="Basic and acidic residues" evidence="1">
    <location>
        <begin position="442"/>
        <end position="454"/>
    </location>
</feature>
<feature type="region of interest" description="Disordered" evidence="1">
    <location>
        <begin position="1491"/>
        <end position="1520"/>
    </location>
</feature>
<evidence type="ECO:0000313" key="4">
    <source>
        <dbReference type="Proteomes" id="UP001222325"/>
    </source>
</evidence>
<name>A0AAD6TWQ6_9AGAR</name>
<comment type="caution">
    <text evidence="3">The sequence shown here is derived from an EMBL/GenBank/DDBJ whole genome shotgun (WGS) entry which is preliminary data.</text>
</comment>
<dbReference type="EMBL" id="JARJCN010000046">
    <property type="protein sequence ID" value="KAJ7082241.1"/>
    <property type="molecule type" value="Genomic_DNA"/>
</dbReference>
<keyword evidence="2" id="KW-0472">Membrane</keyword>
<feature type="transmembrane region" description="Helical" evidence="2">
    <location>
        <begin position="120"/>
        <end position="143"/>
    </location>
</feature>
<organism evidence="3 4">
    <name type="scientific">Mycena belliarum</name>
    <dbReference type="NCBI Taxonomy" id="1033014"/>
    <lineage>
        <taxon>Eukaryota</taxon>
        <taxon>Fungi</taxon>
        <taxon>Dikarya</taxon>
        <taxon>Basidiomycota</taxon>
        <taxon>Agaricomycotina</taxon>
        <taxon>Agaricomycetes</taxon>
        <taxon>Agaricomycetidae</taxon>
        <taxon>Agaricales</taxon>
        <taxon>Marasmiineae</taxon>
        <taxon>Mycenaceae</taxon>
        <taxon>Mycena</taxon>
    </lineage>
</organism>
<sequence length="1626" mass="178606">MQGRDLVALCAHALRDAVHGVFVLRASQSQWTTGRGRDTCSTFLNFFVAHPLRCSSFIPRARAGKMLAESRTYEVIAGSTLRNLYAQFYVRESVAFDHGHVDWGVGRQVADRANIDHRPVATIVLGVVAGNVVILALAVLLWWHPARRRRRRSASARPLVIDGDALSRDGSEGLPMLQLHTQRSPYSMSPARAPFPPSHDLWPTSPKDRRNERRVVLMPVSIPSIEVGTVGSGTVLGPQGAVHQAIIEETNSRRVLVNSIVKVIKNVEDLAAVLPANVVEGPEDNEIYRVLTTVQRLDEGCAVDLHAPFRYPLQGDARCRDANGRKSSPKSRCTRSMTFKFAGTIAIANWINSDWELVERVIDFRAIEYAALGLTTRLAEFQIPQKITAVMNTAAPNDFVPENSQIRCLAHVVNLVVQKLLHELDEAEDPETADDYMPNKDLPLHYDPARDPEHLSSSSNASYPFTDKDEELNRGRRCSSAPPPPPRFVPLSVASASEQPEKAYGETLAPSDRNWRVSWLYATLAQMFPLVNMYIAFEYAHPAYPRACKLDNTLSANLRAAAEAGLAKLEDYYDKGSKCQMSVIATIDAEPGLHKTSAATAEVFLEHVYESCREVAAGLACAREPARFWGPFKNYSGDPKAPLTGWKVGPTQVSISEMARDFLAIPGTSQCRCQAALLCCTTSVPRGSCITETQDNYRGDVHEDVFQNGLRKKDRTRDLERTRMCITIGPTENVPNCRILDPGPAMVTCSIHVHKPMAMAMATCAQMTELADGDAIHVQIGRRIIPTSTCTSTTHLLAHRIAPGDRAAHPLYADDRALISPFLSTGLAAQIRAGLPRRHPLHTGDAWLATTVRARWRRARRVNWNGPAPSATYGWRLVGDHRAREMETRAEGESDRSWGLRGSPAMGTCEVGTRVASQQDILLIAPRRSAGSAASMIRAQGALSGTSPKSCLYGKHVHVHNNAAGETQGLFAGTPLSYFDSLYCSWDTMLRQQPPGVDPKSPYSSLGSSGEVVVGHFATHYQNEAVVLGITLEELYSAAIARAQGPRRRLKHRQHDPGVAWLAISPPGHRPLHNFFDWQTSFDLESLVRSDDSQLQSGSIVALLVHPGYEIIQRLLTSSPLQTANSSALLALSTSQKIFLSDEFINNMTTSRCGLPLPLPADFDCENHMTRPGDITEEMELDAKNTKNVAAEAHNKVSIALTVAYRDARASSNGVGALDVGEILQAFVGYTSEEKLMMLHSPELLAAVGPLPYSLTKLIAQHRAEQAVKREREREEKEKAKTASLLGSMVYTRAHEVTPLLKQEVVIPTIFLVSLRHKVYFPLHWWSNAVLRKAAESPHMISKEFSRAEQSASYSIGERVQVVDVTKCAKLFDGEDEAKCLTPSLWRQAANNLLSAFQQLCPAVDPLKPDTRNYSSELAAHFAWFSKRVWLPVERKMRYALLGEGLFREETWADEIRSVLVLHAHAQALASMYGASPAAAPAAYEGGKRPWADQGDAVAKRPRHESYGRSDGYGRGEEGRGNFAPRGPATCLVCTGPHIAAHHPPNPSSFRDGRPFFCKPDGRNLVTAAAFQGPTPKGVCILYNTGRCGGAHPGERLHICSLCGGTHGALSLHGTCKRVKDGAFVP</sequence>
<feature type="region of interest" description="Disordered" evidence="1">
    <location>
        <begin position="428"/>
        <end position="491"/>
    </location>
</feature>
<evidence type="ECO:0000313" key="3">
    <source>
        <dbReference type="EMBL" id="KAJ7082241.1"/>
    </source>
</evidence>
<gene>
    <name evidence="3" type="ORF">B0H15DRAFT_994020</name>
</gene>
<evidence type="ECO:0000256" key="2">
    <source>
        <dbReference type="SAM" id="Phobius"/>
    </source>
</evidence>
<keyword evidence="2" id="KW-1133">Transmembrane helix</keyword>
<dbReference type="Proteomes" id="UP001222325">
    <property type="component" value="Unassembled WGS sequence"/>
</dbReference>
<proteinExistence type="predicted"/>
<keyword evidence="2" id="KW-0812">Transmembrane</keyword>
<protein>
    <submittedName>
        <fullName evidence="3">Uncharacterized protein</fullName>
    </submittedName>
</protein>
<feature type="region of interest" description="Disordered" evidence="1">
    <location>
        <begin position="186"/>
        <end position="207"/>
    </location>
</feature>
<evidence type="ECO:0000256" key="1">
    <source>
        <dbReference type="SAM" id="MobiDB-lite"/>
    </source>
</evidence>